<reference evidence="2" key="1">
    <citation type="submission" date="2021-12" db="EMBL/GenBank/DDBJ databases">
        <title>Convergent genome expansion in fungi linked to evolution of root-endophyte symbiosis.</title>
        <authorList>
            <consortium name="DOE Joint Genome Institute"/>
            <person name="Ke Y.-H."/>
            <person name="Bonito G."/>
            <person name="Liao H.-L."/>
            <person name="Looney B."/>
            <person name="Rojas-Flechas A."/>
            <person name="Nash J."/>
            <person name="Hameed K."/>
            <person name="Schadt C."/>
            <person name="Martin F."/>
            <person name="Crous P.W."/>
            <person name="Miettinen O."/>
            <person name="Magnuson J.K."/>
            <person name="Labbe J."/>
            <person name="Jacobson D."/>
            <person name="Doktycz M.J."/>
            <person name="Veneault-Fourrey C."/>
            <person name="Kuo A."/>
            <person name="Mondo S."/>
            <person name="Calhoun S."/>
            <person name="Riley R."/>
            <person name="Ohm R."/>
            <person name="LaButti K."/>
            <person name="Andreopoulos B."/>
            <person name="Pangilinan J."/>
            <person name="Nolan M."/>
            <person name="Tritt A."/>
            <person name="Clum A."/>
            <person name="Lipzen A."/>
            <person name="Daum C."/>
            <person name="Barry K."/>
            <person name="Grigoriev I.V."/>
            <person name="Vilgalys R."/>
        </authorList>
    </citation>
    <scope>NUCLEOTIDE SEQUENCE</scope>
    <source>
        <strain evidence="2">PMI_201</strain>
    </source>
</reference>
<dbReference type="Proteomes" id="UP001201262">
    <property type="component" value="Unassembled WGS sequence"/>
</dbReference>
<accession>A0AAD4KXI4</accession>
<dbReference type="RefSeq" id="XP_046076379.1">
    <property type="nucleotide sequence ID" value="XM_046210463.1"/>
</dbReference>
<dbReference type="GeneID" id="70240750"/>
<keyword evidence="3" id="KW-1185">Reference proteome</keyword>
<dbReference type="PANTHER" id="PTHR35870:SF7">
    <property type="entry name" value="BAEYER-VILLIGER OXIDASE MDPL"/>
    <property type="match status" value="1"/>
</dbReference>
<name>A0AAD4KXI4_9EURO</name>
<evidence type="ECO:0000313" key="3">
    <source>
        <dbReference type="Proteomes" id="UP001201262"/>
    </source>
</evidence>
<dbReference type="Pfam" id="PF14027">
    <property type="entry name" value="Questin_oxidase"/>
    <property type="match status" value="1"/>
</dbReference>
<dbReference type="PANTHER" id="PTHR35870">
    <property type="entry name" value="PROTEIN, PUTATIVE (AFU_ORTHOLOGUE AFUA_5G03330)-RELATED"/>
    <property type="match status" value="1"/>
</dbReference>
<organism evidence="2 3">
    <name type="scientific">Talaromyces proteolyticus</name>
    <dbReference type="NCBI Taxonomy" id="1131652"/>
    <lineage>
        <taxon>Eukaryota</taxon>
        <taxon>Fungi</taxon>
        <taxon>Dikarya</taxon>
        <taxon>Ascomycota</taxon>
        <taxon>Pezizomycotina</taxon>
        <taxon>Eurotiomycetes</taxon>
        <taxon>Eurotiomycetidae</taxon>
        <taxon>Eurotiales</taxon>
        <taxon>Trichocomaceae</taxon>
        <taxon>Talaromyces</taxon>
        <taxon>Talaromyces sect. Bacilispori</taxon>
    </lineage>
</organism>
<evidence type="ECO:0000256" key="1">
    <source>
        <dbReference type="ARBA" id="ARBA00023002"/>
    </source>
</evidence>
<evidence type="ECO:0000313" key="2">
    <source>
        <dbReference type="EMBL" id="KAH8703361.1"/>
    </source>
</evidence>
<protein>
    <recommendedName>
        <fullName evidence="4">Oxidoreductase AflY</fullName>
    </recommendedName>
</protein>
<gene>
    <name evidence="2" type="ORF">BGW36DRAFT_286887</name>
</gene>
<dbReference type="EMBL" id="JAJTJA010000002">
    <property type="protein sequence ID" value="KAH8703361.1"/>
    <property type="molecule type" value="Genomic_DNA"/>
</dbReference>
<evidence type="ECO:0008006" key="4">
    <source>
        <dbReference type="Google" id="ProtNLM"/>
    </source>
</evidence>
<comment type="caution">
    <text evidence="2">The sequence shown here is derived from an EMBL/GenBank/DDBJ whole genome shotgun (WGS) entry which is preliminary data.</text>
</comment>
<dbReference type="InterPro" id="IPR025337">
    <property type="entry name" value="Questin_oxidase-like"/>
</dbReference>
<dbReference type="GO" id="GO:0016491">
    <property type="term" value="F:oxidoreductase activity"/>
    <property type="evidence" value="ECO:0007669"/>
    <property type="project" value="UniProtKB-KW"/>
</dbReference>
<proteinExistence type="predicted"/>
<keyword evidence="1" id="KW-0560">Oxidoreductase</keyword>
<dbReference type="AlphaFoldDB" id="A0AAD4KXI4"/>
<sequence>MPKVVAPIQLSPSHVGLFKAAEITPGVLEECNVLLEKNHEAYHIFYRDPAFHNHMVHSLLTCLTLGASTQELQDRYNDLVPIQRAIPEIDESLLAKLGDAEVFYDTIGQIHQYHTFLEFFKEAIATKGYRQVVLDYLFSHTKVADRMLVQIVEGAYHPIIHLGFGVEFDQPAIVAEALAQAASHDRMNIEEVLFAAEKKASIAGPFDDKPKSLIDLVQELRANDKIRTAAVWSDLGNKMKDGIVGRASNEIASVAAKFHIKNDEADLNRRTAEMISLCAYLSGAAHDDSHARKIDFFIMHTVTSSIFCTVLIREDWIPLADRVRLVEYKARTDLLWYAAIGCPVLDARAITEYMNPESDDLSWVDLFRDVCRESDDGHAAKFIRALKNGQQTAKQYEETEEWAAYFPCKGDMWLKIARLCQDTTKNTPRPWERKWVFFAGFEEAWKRPDLVESLGPAKKPTNGG</sequence>